<evidence type="ECO:0000256" key="3">
    <source>
        <dbReference type="ARBA" id="ARBA00022448"/>
    </source>
</evidence>
<keyword evidence="8 9" id="KW-0472">Membrane</keyword>
<reference evidence="13" key="1">
    <citation type="submission" date="2022-11" db="UniProtKB">
        <authorList>
            <consortium name="WormBaseParasite"/>
        </authorList>
    </citation>
    <scope>IDENTIFICATION</scope>
</reference>
<evidence type="ECO:0000259" key="10">
    <source>
        <dbReference type="Pfam" id="PF01545"/>
    </source>
</evidence>
<dbReference type="PANTHER" id="PTHR11562:SF17">
    <property type="entry name" value="RE54080P-RELATED"/>
    <property type="match status" value="1"/>
</dbReference>
<protein>
    <submittedName>
        <fullName evidence="13">Uncharacterized protein</fullName>
    </submittedName>
</protein>
<evidence type="ECO:0000313" key="12">
    <source>
        <dbReference type="Proteomes" id="UP000887581"/>
    </source>
</evidence>
<evidence type="ECO:0000313" key="13">
    <source>
        <dbReference type="WBParaSite" id="sdigi.contig367.g7795.t1"/>
    </source>
</evidence>
<dbReference type="GO" id="GO:0010043">
    <property type="term" value="P:response to zinc ion"/>
    <property type="evidence" value="ECO:0007669"/>
    <property type="project" value="TreeGrafter"/>
</dbReference>
<keyword evidence="12" id="KW-1185">Reference proteome</keyword>
<feature type="transmembrane region" description="Helical" evidence="9">
    <location>
        <begin position="123"/>
        <end position="143"/>
    </location>
</feature>
<evidence type="ECO:0000259" key="11">
    <source>
        <dbReference type="Pfam" id="PF16916"/>
    </source>
</evidence>
<feature type="transmembrane region" description="Helical" evidence="9">
    <location>
        <begin position="155"/>
        <end position="178"/>
    </location>
</feature>
<dbReference type="InterPro" id="IPR058533">
    <property type="entry name" value="Cation_efflux_TM"/>
</dbReference>
<dbReference type="Proteomes" id="UP000887581">
    <property type="component" value="Unplaced"/>
</dbReference>
<accession>A0A915PYI3</accession>
<keyword evidence="4 9" id="KW-0812">Transmembrane</keyword>
<dbReference type="InterPro" id="IPR036837">
    <property type="entry name" value="Cation_efflux_CTD_sf"/>
</dbReference>
<evidence type="ECO:0000256" key="4">
    <source>
        <dbReference type="ARBA" id="ARBA00022692"/>
    </source>
</evidence>
<dbReference type="InterPro" id="IPR027470">
    <property type="entry name" value="Cation_efflux_CTD"/>
</dbReference>
<evidence type="ECO:0000256" key="2">
    <source>
        <dbReference type="ARBA" id="ARBA00008873"/>
    </source>
</evidence>
<evidence type="ECO:0000256" key="1">
    <source>
        <dbReference type="ARBA" id="ARBA00004141"/>
    </source>
</evidence>
<dbReference type="Gene3D" id="1.20.1510.10">
    <property type="entry name" value="Cation efflux protein transmembrane domain"/>
    <property type="match status" value="1"/>
</dbReference>
<keyword evidence="5" id="KW-0862">Zinc</keyword>
<dbReference type="Pfam" id="PF01545">
    <property type="entry name" value="Cation_efflux"/>
    <property type="match status" value="1"/>
</dbReference>
<dbReference type="GO" id="GO:0005385">
    <property type="term" value="F:zinc ion transmembrane transporter activity"/>
    <property type="evidence" value="ECO:0007669"/>
    <property type="project" value="TreeGrafter"/>
</dbReference>
<dbReference type="WBParaSite" id="sdigi.contig367.g7795.t1">
    <property type="protein sequence ID" value="sdigi.contig367.g7795.t1"/>
    <property type="gene ID" value="sdigi.contig367.g7795"/>
</dbReference>
<dbReference type="SUPFAM" id="SSF160240">
    <property type="entry name" value="Cation efflux protein cytoplasmic domain-like"/>
    <property type="match status" value="1"/>
</dbReference>
<feature type="transmembrane region" description="Helical" evidence="9">
    <location>
        <begin position="53"/>
        <end position="74"/>
    </location>
</feature>
<keyword evidence="7" id="KW-0406">Ion transport</keyword>
<dbReference type="InterPro" id="IPR027469">
    <property type="entry name" value="Cation_efflux_TMD_sf"/>
</dbReference>
<evidence type="ECO:0000256" key="5">
    <source>
        <dbReference type="ARBA" id="ARBA00022906"/>
    </source>
</evidence>
<organism evidence="12 13">
    <name type="scientific">Setaria digitata</name>
    <dbReference type="NCBI Taxonomy" id="48799"/>
    <lineage>
        <taxon>Eukaryota</taxon>
        <taxon>Metazoa</taxon>
        <taxon>Ecdysozoa</taxon>
        <taxon>Nematoda</taxon>
        <taxon>Chromadorea</taxon>
        <taxon>Rhabditida</taxon>
        <taxon>Spirurina</taxon>
        <taxon>Spiruromorpha</taxon>
        <taxon>Filarioidea</taxon>
        <taxon>Setariidae</taxon>
        <taxon>Setaria</taxon>
    </lineage>
</organism>
<keyword evidence="5" id="KW-0864">Zinc transport</keyword>
<dbReference type="NCBIfam" id="TIGR01297">
    <property type="entry name" value="CDF"/>
    <property type="match status" value="1"/>
</dbReference>
<sequence length="372" mass="41315">MSQAPMNDAISSLTENNYQIPNYGSTANLIEEFHCHSDVEEKPTTTDRRAIRILWTSAIICLIFIISEVIGGYLAQSLAIITDAAHLLTDFAGMLVSLFALYMSRRPASQRMSFGWHRAEVMGAFVSVFMIWIITGVLVYMAIDRITRNSYHIDASIMAITAALGVFVNLIMAGLLYFGGHTHSHNGGGGHHMHLSHSYSNSNSNSNSNNSNNTNINVRAAMIHVIGDLLQSIGVLIAALFIFYNESWSIADPICTLIFSIIVLCTTIYIVRDAMVVLLEGSPSSINFRTVFDSLERIDGVQKVHNLRIWSLTLDKIAISVHLEVTPSANAQWILKKTTQMLRDQYNVVESTVQIEGYSPEKQDCNRCIPPL</sequence>
<feature type="transmembrane region" description="Helical" evidence="9">
    <location>
        <begin position="80"/>
        <end position="102"/>
    </location>
</feature>
<dbReference type="InterPro" id="IPR050681">
    <property type="entry name" value="CDF/SLC30A"/>
</dbReference>
<dbReference type="AlphaFoldDB" id="A0A915PYI3"/>
<evidence type="ECO:0000256" key="8">
    <source>
        <dbReference type="ARBA" id="ARBA00023136"/>
    </source>
</evidence>
<keyword evidence="3" id="KW-0813">Transport</keyword>
<evidence type="ECO:0000256" key="9">
    <source>
        <dbReference type="SAM" id="Phobius"/>
    </source>
</evidence>
<dbReference type="InterPro" id="IPR002524">
    <property type="entry name" value="Cation_efflux"/>
</dbReference>
<feature type="domain" description="Cation efflux protein cytoplasmic" evidence="11">
    <location>
        <begin position="283"/>
        <end position="358"/>
    </location>
</feature>
<comment type="subcellular location">
    <subcellularLocation>
        <location evidence="1">Membrane</location>
        <topology evidence="1">Multi-pass membrane protein</topology>
    </subcellularLocation>
</comment>
<keyword evidence="6 9" id="KW-1133">Transmembrane helix</keyword>
<evidence type="ECO:0000256" key="7">
    <source>
        <dbReference type="ARBA" id="ARBA00023065"/>
    </source>
</evidence>
<dbReference type="PANTHER" id="PTHR11562">
    <property type="entry name" value="CATION EFFLUX PROTEIN/ ZINC TRANSPORTER"/>
    <property type="match status" value="1"/>
</dbReference>
<dbReference type="Pfam" id="PF16916">
    <property type="entry name" value="ZT_dimer"/>
    <property type="match status" value="1"/>
</dbReference>
<feature type="transmembrane region" description="Helical" evidence="9">
    <location>
        <begin position="250"/>
        <end position="271"/>
    </location>
</feature>
<dbReference type="FunFam" id="1.20.1510.10:FF:000027">
    <property type="entry name" value="Zinc transporter ttm-1"/>
    <property type="match status" value="1"/>
</dbReference>
<dbReference type="SUPFAM" id="SSF161111">
    <property type="entry name" value="Cation efflux protein transmembrane domain-like"/>
    <property type="match status" value="1"/>
</dbReference>
<feature type="domain" description="Cation efflux protein transmembrane" evidence="10">
    <location>
        <begin position="54"/>
        <end position="279"/>
    </location>
</feature>
<feature type="transmembrane region" description="Helical" evidence="9">
    <location>
        <begin position="221"/>
        <end position="244"/>
    </location>
</feature>
<dbReference type="GO" id="GO:0005886">
    <property type="term" value="C:plasma membrane"/>
    <property type="evidence" value="ECO:0007669"/>
    <property type="project" value="TreeGrafter"/>
</dbReference>
<proteinExistence type="inferred from homology"/>
<evidence type="ECO:0000256" key="6">
    <source>
        <dbReference type="ARBA" id="ARBA00022989"/>
    </source>
</evidence>
<comment type="similarity">
    <text evidence="2">Belongs to the cation diffusion facilitator (CDF) transporter (TC 2.A.4) family. SLC30A subfamily.</text>
</comment>
<name>A0A915PYI3_9BILA</name>